<dbReference type="GO" id="GO:0016787">
    <property type="term" value="F:hydrolase activity"/>
    <property type="evidence" value="ECO:0007669"/>
    <property type="project" value="UniProtKB-KW"/>
</dbReference>
<comment type="similarity">
    <text evidence="3">Belongs to the Nudix hydrolase family.</text>
</comment>
<dbReference type="InterPro" id="IPR015797">
    <property type="entry name" value="NUDIX_hydrolase-like_dom_sf"/>
</dbReference>
<dbReference type="Gene3D" id="3.90.79.10">
    <property type="entry name" value="Nucleoside Triphosphate Pyrophosphohydrolase"/>
    <property type="match status" value="1"/>
</dbReference>
<evidence type="ECO:0000259" key="4">
    <source>
        <dbReference type="PROSITE" id="PS51462"/>
    </source>
</evidence>
<feature type="domain" description="Nudix hydrolase" evidence="4">
    <location>
        <begin position="34"/>
        <end position="158"/>
    </location>
</feature>
<dbReference type="RefSeq" id="WP_179407895.1">
    <property type="nucleotide sequence ID" value="NZ_BMGF01000004.1"/>
</dbReference>
<dbReference type="InterPro" id="IPR000086">
    <property type="entry name" value="NUDIX_hydrolase_dom"/>
</dbReference>
<keyword evidence="2 3" id="KW-0378">Hydrolase</keyword>
<dbReference type="PRINTS" id="PR00502">
    <property type="entry name" value="NUDIXFAMILY"/>
</dbReference>
<name>A0A7Y9XWT8_9SPHN</name>
<evidence type="ECO:0000256" key="3">
    <source>
        <dbReference type="RuleBase" id="RU003476"/>
    </source>
</evidence>
<dbReference type="EMBL" id="JACBZF010000004">
    <property type="protein sequence ID" value="NYH96044.1"/>
    <property type="molecule type" value="Genomic_DNA"/>
</dbReference>
<evidence type="ECO:0000313" key="5">
    <source>
        <dbReference type="EMBL" id="NYH96044.1"/>
    </source>
</evidence>
<dbReference type="InterPro" id="IPR020084">
    <property type="entry name" value="NUDIX_hydrolase_CS"/>
</dbReference>
<dbReference type="PROSITE" id="PS00893">
    <property type="entry name" value="NUDIX_BOX"/>
    <property type="match status" value="1"/>
</dbReference>
<sequence length="161" mass="17429">MLRLIREAVPAPAYRLLFGTAHELRKVWWRLARPRIEGTRVVALDEAGRVLLVRHSYGSAAWMLPGGGLGRGEDIVAAATRELVEETGVALSCGRHVDTYEVRLHGARNTVHIVTGTAAGLPTPDGREVTEARYFATGDLPGPMPAIMRDNLAAWIARAGA</sequence>
<comment type="caution">
    <text evidence="5">The sequence shown here is derived from an EMBL/GenBank/DDBJ whole genome shotgun (WGS) entry which is preliminary data.</text>
</comment>
<gene>
    <name evidence="5" type="ORF">FHS75_002376</name>
</gene>
<dbReference type="PANTHER" id="PTHR43046:SF14">
    <property type="entry name" value="MUTT_NUDIX FAMILY PROTEIN"/>
    <property type="match status" value="1"/>
</dbReference>
<proteinExistence type="inferred from homology"/>
<dbReference type="PANTHER" id="PTHR43046">
    <property type="entry name" value="GDP-MANNOSE MANNOSYL HYDROLASE"/>
    <property type="match status" value="1"/>
</dbReference>
<dbReference type="Proteomes" id="UP000522081">
    <property type="component" value="Unassembled WGS sequence"/>
</dbReference>
<dbReference type="PROSITE" id="PS51462">
    <property type="entry name" value="NUDIX"/>
    <property type="match status" value="1"/>
</dbReference>
<dbReference type="AlphaFoldDB" id="A0A7Y9XWT8"/>
<reference evidence="5 6" key="1">
    <citation type="submission" date="2020-07" db="EMBL/GenBank/DDBJ databases">
        <title>Genomic Encyclopedia of Type Strains, Phase IV (KMG-IV): sequencing the most valuable type-strain genomes for metagenomic binning, comparative biology and taxonomic classification.</title>
        <authorList>
            <person name="Goeker M."/>
        </authorList>
    </citation>
    <scope>NUCLEOTIDE SEQUENCE [LARGE SCALE GENOMIC DNA]</scope>
    <source>
        <strain evidence="5 6">DSM 29043</strain>
    </source>
</reference>
<dbReference type="InterPro" id="IPR020476">
    <property type="entry name" value="Nudix_hydrolase"/>
</dbReference>
<organism evidence="5 6">
    <name type="scientific">Novosphingobium marinum</name>
    <dbReference type="NCBI Taxonomy" id="1514948"/>
    <lineage>
        <taxon>Bacteria</taxon>
        <taxon>Pseudomonadati</taxon>
        <taxon>Pseudomonadota</taxon>
        <taxon>Alphaproteobacteria</taxon>
        <taxon>Sphingomonadales</taxon>
        <taxon>Sphingomonadaceae</taxon>
        <taxon>Novosphingobium</taxon>
    </lineage>
</organism>
<comment type="cofactor">
    <cofactor evidence="1">
        <name>Mg(2+)</name>
        <dbReference type="ChEBI" id="CHEBI:18420"/>
    </cofactor>
</comment>
<evidence type="ECO:0000256" key="2">
    <source>
        <dbReference type="ARBA" id="ARBA00022801"/>
    </source>
</evidence>
<dbReference type="SUPFAM" id="SSF55811">
    <property type="entry name" value="Nudix"/>
    <property type="match status" value="1"/>
</dbReference>
<protein>
    <submittedName>
        <fullName evidence="5">8-oxo-dGTP pyrophosphatase MutT (NUDIX family)</fullName>
    </submittedName>
</protein>
<evidence type="ECO:0000313" key="6">
    <source>
        <dbReference type="Proteomes" id="UP000522081"/>
    </source>
</evidence>
<evidence type="ECO:0000256" key="1">
    <source>
        <dbReference type="ARBA" id="ARBA00001946"/>
    </source>
</evidence>
<keyword evidence="6" id="KW-1185">Reference proteome</keyword>
<dbReference type="Pfam" id="PF00293">
    <property type="entry name" value="NUDIX"/>
    <property type="match status" value="1"/>
</dbReference>
<accession>A0A7Y9XWT8</accession>